<keyword evidence="4" id="KW-0238">DNA-binding</keyword>
<name>A0A081ND44_9GAMM</name>
<dbReference type="SUPFAM" id="SSF52540">
    <property type="entry name" value="P-loop containing nucleoside triphosphate hydrolases"/>
    <property type="match status" value="1"/>
</dbReference>
<keyword evidence="6" id="KW-0597">Phosphoprotein</keyword>
<feature type="modified residue" description="4-aspartylphosphate" evidence="6">
    <location>
        <position position="55"/>
    </location>
</feature>
<gene>
    <name evidence="9" type="ORF">GZ78_21025</name>
</gene>
<accession>A0A081ND44</accession>
<dbReference type="Gene3D" id="3.40.50.2300">
    <property type="match status" value="1"/>
</dbReference>
<dbReference type="PROSITE" id="PS00675">
    <property type="entry name" value="SIGMA54_INTERACT_1"/>
    <property type="match status" value="1"/>
</dbReference>
<dbReference type="PANTHER" id="PTHR32071:SF21">
    <property type="entry name" value="TRANSCRIPTIONAL REGULATORY PROTEIN FLGR"/>
    <property type="match status" value="1"/>
</dbReference>
<reference evidence="9 10" key="1">
    <citation type="submission" date="2014-06" db="EMBL/GenBank/DDBJ databases">
        <title>Whole Genome Sequences of Three Symbiotic Endozoicomonas Bacteria.</title>
        <authorList>
            <person name="Neave M.J."/>
            <person name="Apprill A."/>
            <person name="Voolstra C.R."/>
        </authorList>
    </citation>
    <scope>NUCLEOTIDE SEQUENCE [LARGE SCALE GENOMIC DNA]</scope>
    <source>
        <strain evidence="9 10">DSM 25634</strain>
    </source>
</reference>
<dbReference type="CDD" id="cd00009">
    <property type="entry name" value="AAA"/>
    <property type="match status" value="1"/>
</dbReference>
<keyword evidence="3" id="KW-0805">Transcription regulation</keyword>
<dbReference type="PROSITE" id="PS50045">
    <property type="entry name" value="SIGMA54_INTERACT_4"/>
    <property type="match status" value="1"/>
</dbReference>
<feature type="domain" description="Sigma-54 factor interaction" evidence="7">
    <location>
        <begin position="130"/>
        <end position="356"/>
    </location>
</feature>
<dbReference type="Pfam" id="PF02954">
    <property type="entry name" value="HTH_8"/>
    <property type="match status" value="1"/>
</dbReference>
<dbReference type="Gene3D" id="1.10.10.60">
    <property type="entry name" value="Homeodomain-like"/>
    <property type="match status" value="1"/>
</dbReference>
<dbReference type="InterPro" id="IPR011006">
    <property type="entry name" value="CheY-like_superfamily"/>
</dbReference>
<keyword evidence="1" id="KW-0547">Nucleotide-binding</keyword>
<dbReference type="CDD" id="cd00156">
    <property type="entry name" value="REC"/>
    <property type="match status" value="1"/>
</dbReference>
<dbReference type="Pfam" id="PF00072">
    <property type="entry name" value="Response_reg"/>
    <property type="match status" value="1"/>
</dbReference>
<dbReference type="InterPro" id="IPR002197">
    <property type="entry name" value="HTH_Fis"/>
</dbReference>
<comment type="caution">
    <text evidence="9">The sequence shown here is derived from an EMBL/GenBank/DDBJ whole genome shotgun (WGS) entry which is preliminary data.</text>
</comment>
<dbReference type="OrthoDB" id="9804019at2"/>
<dbReference type="GO" id="GO:0000160">
    <property type="term" value="P:phosphorelay signal transduction system"/>
    <property type="evidence" value="ECO:0007669"/>
    <property type="project" value="InterPro"/>
</dbReference>
<dbReference type="GO" id="GO:0005524">
    <property type="term" value="F:ATP binding"/>
    <property type="evidence" value="ECO:0007669"/>
    <property type="project" value="UniProtKB-KW"/>
</dbReference>
<dbReference type="STRING" id="1137799.GZ78_21025"/>
<evidence type="ECO:0000256" key="1">
    <source>
        <dbReference type="ARBA" id="ARBA00022741"/>
    </source>
</evidence>
<dbReference type="GO" id="GO:0043565">
    <property type="term" value="F:sequence-specific DNA binding"/>
    <property type="evidence" value="ECO:0007669"/>
    <property type="project" value="InterPro"/>
</dbReference>
<dbReference type="AlphaFoldDB" id="A0A081ND44"/>
<evidence type="ECO:0000256" key="4">
    <source>
        <dbReference type="ARBA" id="ARBA00023125"/>
    </source>
</evidence>
<evidence type="ECO:0000256" key="3">
    <source>
        <dbReference type="ARBA" id="ARBA00023015"/>
    </source>
</evidence>
<dbReference type="GO" id="GO:0006355">
    <property type="term" value="P:regulation of DNA-templated transcription"/>
    <property type="evidence" value="ECO:0007669"/>
    <property type="project" value="InterPro"/>
</dbReference>
<keyword evidence="5" id="KW-0804">Transcription</keyword>
<proteinExistence type="predicted"/>
<dbReference type="InterPro" id="IPR001789">
    <property type="entry name" value="Sig_transdc_resp-reg_receiver"/>
</dbReference>
<dbReference type="InterPro" id="IPR003593">
    <property type="entry name" value="AAA+_ATPase"/>
</dbReference>
<evidence type="ECO:0000313" key="10">
    <source>
        <dbReference type="Proteomes" id="UP000028073"/>
    </source>
</evidence>
<organism evidence="9 10">
    <name type="scientific">Endozoicomonas numazuensis</name>
    <dbReference type="NCBI Taxonomy" id="1137799"/>
    <lineage>
        <taxon>Bacteria</taxon>
        <taxon>Pseudomonadati</taxon>
        <taxon>Pseudomonadota</taxon>
        <taxon>Gammaproteobacteria</taxon>
        <taxon>Oceanospirillales</taxon>
        <taxon>Endozoicomonadaceae</taxon>
        <taxon>Endozoicomonas</taxon>
    </lineage>
</organism>
<protein>
    <recommendedName>
        <fullName evidence="11">Fis family transcriptional regulator</fullName>
    </recommendedName>
</protein>
<dbReference type="InterPro" id="IPR025944">
    <property type="entry name" value="Sigma_54_int_dom_CS"/>
</dbReference>
<evidence type="ECO:0000259" key="7">
    <source>
        <dbReference type="PROSITE" id="PS50045"/>
    </source>
</evidence>
<dbReference type="EMBL" id="JOKH01000005">
    <property type="protein sequence ID" value="KEQ16367.1"/>
    <property type="molecule type" value="Genomic_DNA"/>
</dbReference>
<dbReference type="InterPro" id="IPR025662">
    <property type="entry name" value="Sigma_54_int_dom_ATP-bd_1"/>
</dbReference>
<keyword evidence="2" id="KW-0067">ATP-binding</keyword>
<dbReference type="PROSITE" id="PS00688">
    <property type="entry name" value="SIGMA54_INTERACT_3"/>
    <property type="match status" value="1"/>
</dbReference>
<evidence type="ECO:0000313" key="9">
    <source>
        <dbReference type="EMBL" id="KEQ16367.1"/>
    </source>
</evidence>
<dbReference type="Pfam" id="PF00158">
    <property type="entry name" value="Sigma54_activat"/>
    <property type="match status" value="1"/>
</dbReference>
<dbReference type="InterPro" id="IPR009057">
    <property type="entry name" value="Homeodomain-like_sf"/>
</dbReference>
<evidence type="ECO:0000256" key="2">
    <source>
        <dbReference type="ARBA" id="ARBA00022840"/>
    </source>
</evidence>
<evidence type="ECO:0000256" key="6">
    <source>
        <dbReference type="PROSITE-ProRule" id="PRU00169"/>
    </source>
</evidence>
<dbReference type="Gene3D" id="1.10.8.60">
    <property type="match status" value="1"/>
</dbReference>
<dbReference type="eggNOG" id="COG2204">
    <property type="taxonomic scope" value="Bacteria"/>
</dbReference>
<dbReference type="InterPro" id="IPR027417">
    <property type="entry name" value="P-loop_NTPase"/>
</dbReference>
<dbReference type="SMART" id="SM00448">
    <property type="entry name" value="REC"/>
    <property type="match status" value="1"/>
</dbReference>
<evidence type="ECO:0000259" key="8">
    <source>
        <dbReference type="PROSITE" id="PS50110"/>
    </source>
</evidence>
<keyword evidence="10" id="KW-1185">Reference proteome</keyword>
<dbReference type="SMART" id="SM00382">
    <property type="entry name" value="AAA"/>
    <property type="match status" value="1"/>
</dbReference>
<dbReference type="InterPro" id="IPR002078">
    <property type="entry name" value="Sigma_54_int"/>
</dbReference>
<dbReference type="Pfam" id="PF25601">
    <property type="entry name" value="AAA_lid_14"/>
    <property type="match status" value="1"/>
</dbReference>
<dbReference type="PANTHER" id="PTHR32071">
    <property type="entry name" value="TRANSCRIPTIONAL REGULATORY PROTEIN"/>
    <property type="match status" value="1"/>
</dbReference>
<evidence type="ECO:0008006" key="11">
    <source>
        <dbReference type="Google" id="ProtNLM"/>
    </source>
</evidence>
<evidence type="ECO:0000256" key="5">
    <source>
        <dbReference type="ARBA" id="ARBA00023163"/>
    </source>
</evidence>
<sequence length="458" mass="50844">MSNKGNILIVGDKPEGNSDLREKLKDAHYRVEQIVSAERALKVLHKGMVDLIIADFQRSPQDSLGFLNKMRALNNKPPVIITADQPDIEQAVAAMKAGASDYFADSDNSDQLLVLMEKCLKSSNTPSAAPIAVASASQKTLQMAQQVAQSDATVLITGESGTGKEVLARYIHLQSPRKSGPFIAINCAAIPDNLLESELFGHTRGSFTGALSDQAGRFEQANSGTLLLDEIGELPSNLQAKLLRVLQEKEVERVGGRTSIKLDVRVLAATNQNLQEAVQNGQFRADLFYRINVFPLTWAPLRERKEDIIPLAEYFLENLASERDILLSQEARERLNSYQWPGNVRELENVIQRALVMCQNNMISAGDLMLEVQVIHSTDSQLMVEEPSRDITSPSGEVSLESKRKQEEFKHIIRTLRLHDGHRSKTAEALGVTTRTLRNKLADMRKEGMDVEVLIKQP</sequence>
<dbReference type="SUPFAM" id="SSF46689">
    <property type="entry name" value="Homeodomain-like"/>
    <property type="match status" value="1"/>
</dbReference>
<dbReference type="InterPro" id="IPR058031">
    <property type="entry name" value="AAA_lid_NorR"/>
</dbReference>
<dbReference type="Proteomes" id="UP000028073">
    <property type="component" value="Unassembled WGS sequence"/>
</dbReference>
<dbReference type="Gene3D" id="3.40.50.300">
    <property type="entry name" value="P-loop containing nucleotide triphosphate hydrolases"/>
    <property type="match status" value="1"/>
</dbReference>
<dbReference type="FunFam" id="3.40.50.300:FF:000006">
    <property type="entry name" value="DNA-binding transcriptional regulator NtrC"/>
    <property type="match status" value="1"/>
</dbReference>
<dbReference type="PROSITE" id="PS50110">
    <property type="entry name" value="RESPONSE_REGULATORY"/>
    <property type="match status" value="1"/>
</dbReference>
<feature type="domain" description="Response regulatory" evidence="8">
    <location>
        <begin position="6"/>
        <end position="120"/>
    </location>
</feature>
<dbReference type="SUPFAM" id="SSF52172">
    <property type="entry name" value="CheY-like"/>
    <property type="match status" value="1"/>
</dbReference>
<dbReference type="RefSeq" id="WP_034839817.1">
    <property type="nucleotide sequence ID" value="NZ_JOKH01000005.1"/>
</dbReference>